<protein>
    <submittedName>
        <fullName evidence="1">Uncharacterized protein</fullName>
    </submittedName>
</protein>
<organism evidence="1 2">
    <name type="scientific">Silicimonas algicola</name>
    <dbReference type="NCBI Taxonomy" id="1826607"/>
    <lineage>
        <taxon>Bacteria</taxon>
        <taxon>Pseudomonadati</taxon>
        <taxon>Pseudomonadota</taxon>
        <taxon>Alphaproteobacteria</taxon>
        <taxon>Rhodobacterales</taxon>
        <taxon>Paracoccaceae</taxon>
    </lineage>
</organism>
<dbReference type="AlphaFoldDB" id="A0A316G5Y4"/>
<proteinExistence type="predicted"/>
<keyword evidence="2" id="KW-1185">Reference proteome</keyword>
<dbReference type="KEGG" id="salo:EF888_16725"/>
<dbReference type="EMBL" id="QGGV01000006">
    <property type="protein sequence ID" value="PWK55645.1"/>
    <property type="molecule type" value="Genomic_DNA"/>
</dbReference>
<comment type="caution">
    <text evidence="1">The sequence shown here is derived from an EMBL/GenBank/DDBJ whole genome shotgun (WGS) entry which is preliminary data.</text>
</comment>
<evidence type="ECO:0000313" key="2">
    <source>
        <dbReference type="Proteomes" id="UP000245390"/>
    </source>
</evidence>
<dbReference type="RefSeq" id="WP_109759735.1">
    <property type="nucleotide sequence ID" value="NZ_CP034588.1"/>
</dbReference>
<sequence length="98" mass="11107">MTRRFKKESDATLSLVRARLTQTIATMNDTEIALVLSFADQVVACYDPDAISDFLEFRSDATLASILQLAAALDDEGREQLLYSAEDFFDQRNHRTEE</sequence>
<gene>
    <name evidence="1" type="ORF">C8D95_10640</name>
</gene>
<dbReference type="Proteomes" id="UP000245390">
    <property type="component" value="Unassembled WGS sequence"/>
</dbReference>
<reference evidence="1 2" key="1">
    <citation type="submission" date="2018-05" db="EMBL/GenBank/DDBJ databases">
        <title>Genomic Encyclopedia of Type Strains, Phase IV (KMG-IV): sequencing the most valuable type-strain genomes for metagenomic binning, comparative biology and taxonomic classification.</title>
        <authorList>
            <person name="Goeker M."/>
        </authorList>
    </citation>
    <scope>NUCLEOTIDE SEQUENCE [LARGE SCALE GENOMIC DNA]</scope>
    <source>
        <strain evidence="1 2">DSM 103371</strain>
    </source>
</reference>
<evidence type="ECO:0000313" key="1">
    <source>
        <dbReference type="EMBL" id="PWK55645.1"/>
    </source>
</evidence>
<name>A0A316G5Y4_9RHOB</name>
<accession>A0A316G5Y4</accession>